<organism evidence="1 2">
    <name type="scientific">candidate division WOR-3 bacterium RBG_13_43_14</name>
    <dbReference type="NCBI Taxonomy" id="1802590"/>
    <lineage>
        <taxon>Bacteria</taxon>
        <taxon>Bacteria division WOR-3</taxon>
    </lineage>
</organism>
<name>A0A1F4UCU6_UNCW3</name>
<evidence type="ECO:0000313" key="2">
    <source>
        <dbReference type="Proteomes" id="UP000177025"/>
    </source>
</evidence>
<evidence type="ECO:0000313" key="1">
    <source>
        <dbReference type="EMBL" id="OGC42785.1"/>
    </source>
</evidence>
<dbReference type="EMBL" id="MEUM01000050">
    <property type="protein sequence ID" value="OGC42785.1"/>
    <property type="molecule type" value="Genomic_DNA"/>
</dbReference>
<protein>
    <submittedName>
        <fullName evidence="1">Uncharacterized protein</fullName>
    </submittedName>
</protein>
<dbReference type="Proteomes" id="UP000177025">
    <property type="component" value="Unassembled WGS sequence"/>
</dbReference>
<accession>A0A1F4UCU6</accession>
<comment type="caution">
    <text evidence="1">The sequence shown here is derived from an EMBL/GenBank/DDBJ whole genome shotgun (WGS) entry which is preliminary data.</text>
</comment>
<reference evidence="1 2" key="1">
    <citation type="journal article" date="2016" name="Nat. Commun.">
        <title>Thousands of microbial genomes shed light on interconnected biogeochemical processes in an aquifer system.</title>
        <authorList>
            <person name="Anantharaman K."/>
            <person name="Brown C.T."/>
            <person name="Hug L.A."/>
            <person name="Sharon I."/>
            <person name="Castelle C.J."/>
            <person name="Probst A.J."/>
            <person name="Thomas B.C."/>
            <person name="Singh A."/>
            <person name="Wilkins M.J."/>
            <person name="Karaoz U."/>
            <person name="Brodie E.L."/>
            <person name="Williams K.H."/>
            <person name="Hubbard S.S."/>
            <person name="Banfield J.F."/>
        </authorList>
    </citation>
    <scope>NUCLEOTIDE SEQUENCE [LARGE SCALE GENOMIC DNA]</scope>
</reference>
<sequence length="98" mass="11382">MVCYTTPVAQSNLRTFFKVMTPFLAPCMSEERALLDLKISKKEKKSIAKQDMENKVKDHLETLFVSVMKKGLDKGFEEPHAEFVFYKEPLVSRRVHSE</sequence>
<dbReference type="AlphaFoldDB" id="A0A1F4UCU6"/>
<gene>
    <name evidence="1" type="ORF">A2Y85_07110</name>
</gene>
<proteinExistence type="predicted"/>